<accession>A0A6J0BXQ9</accession>
<feature type="coiled-coil region" evidence="8">
    <location>
        <begin position="1332"/>
        <end position="1419"/>
    </location>
</feature>
<dbReference type="PRINTS" id="PR00380">
    <property type="entry name" value="KINESINHEAVY"/>
</dbReference>
<feature type="coiled-coil region" evidence="8">
    <location>
        <begin position="2213"/>
        <end position="2247"/>
    </location>
</feature>
<evidence type="ECO:0000256" key="1">
    <source>
        <dbReference type="ARBA" id="ARBA00004245"/>
    </source>
</evidence>
<evidence type="ECO:0000256" key="4">
    <source>
        <dbReference type="ARBA" id="ARBA00023054"/>
    </source>
</evidence>
<feature type="coiled-coil region" evidence="8">
    <location>
        <begin position="1669"/>
        <end position="1766"/>
    </location>
</feature>
<feature type="domain" description="Kinesin motor" evidence="10">
    <location>
        <begin position="4"/>
        <end position="324"/>
    </location>
</feature>
<dbReference type="InterPro" id="IPR019821">
    <property type="entry name" value="Kinesin_motor_CS"/>
</dbReference>
<feature type="coiled-coil region" evidence="8">
    <location>
        <begin position="955"/>
        <end position="1052"/>
    </location>
</feature>
<evidence type="ECO:0000256" key="5">
    <source>
        <dbReference type="ARBA" id="ARBA00023175"/>
    </source>
</evidence>
<dbReference type="InterPro" id="IPR036961">
    <property type="entry name" value="Kinesin_motor_dom_sf"/>
</dbReference>
<feature type="coiled-coil region" evidence="8">
    <location>
        <begin position="1100"/>
        <end position="1166"/>
    </location>
</feature>
<feature type="coiled-coil region" evidence="8">
    <location>
        <begin position="2121"/>
        <end position="2183"/>
    </location>
</feature>
<organism evidence="12">
    <name type="scientific">Neodiprion lecontei</name>
    <name type="common">Redheaded pine sawfly</name>
    <dbReference type="NCBI Taxonomy" id="441921"/>
    <lineage>
        <taxon>Eukaryota</taxon>
        <taxon>Metazoa</taxon>
        <taxon>Ecdysozoa</taxon>
        <taxon>Arthropoda</taxon>
        <taxon>Hexapoda</taxon>
        <taxon>Insecta</taxon>
        <taxon>Pterygota</taxon>
        <taxon>Neoptera</taxon>
        <taxon>Endopterygota</taxon>
        <taxon>Hymenoptera</taxon>
        <taxon>Tenthredinoidea</taxon>
        <taxon>Diprionidae</taxon>
        <taxon>Diprioninae</taxon>
        <taxon>Neodiprion</taxon>
    </lineage>
</organism>
<sequence length="2513" mass="289576">MSDSIKVAIKLRPLIKRERDDNLPVQWDVRDQTIFSIDPETKRRGEHSHIFDHIFGMDANNAHVFDVAVKPIVDATVKGFNGTIFAYGQTSSGKTYTMTGTREEPGIIPLAVENIFDAIANTSTREFLLRVSYLEIYNEKVNDLLHKDGTDLKIHEDSNGQVIVKCKEEVTNCPEHVLSIMKKGEKNRRFGETNMNDRSSRSHTIFRITIESRDTASSSDGAIQVSQLNLVDLAGSERVRQTGATGDRFKEGRHINLSLSSLSLVIKQLSESKEYVNFRDSKLTRILQASLGGNAMTTIICAATPAALEETQCTLSFAARAKCIKNKPKLNEVVSDAALLKRFAKLIEKLSSELAQERQANRCGEVKEMESKLQEKDQYIQLIEDRMQLLKTNIVSSANSVENLDFKTKSRRRRTWCGPSNPSFLNHSMMLPTIQELPTIENTMSDWKAAQFTKKRSITQAPLNNINEIEFQTEMEDFELELIESERNWEMGRFSSDSEDLEDNYCITRRKRGRSHVKFLDDVSVYPLVDYESVTGSPEKPELSTPPRRQEEEEDPGTPKEVLRDTITNLANEYKTLQEFTTLEKQIYTTDTVETIDPVQYEIKYLELESKYNAAIQENEEIKKRFESLCSKEENHKSIESEKNQFKMDMEEKLVRLKKLEEERTDYECQIELLKSKHKMREKELETSLQIAWMDCANVADNQKSSTCHLQSLVDNLMKEVKALKEKLETAEISSAPQVLSTENEHMRKRIQEYDILIETERREKRKLIEELKELKKSLDSQSLIEHNILLTRNDKSLDPCEKPSSINDNDFNMSESFEKVICENLCDSVRMDAVQLNLSGTENEKIFAEIAPLELRRESQSVNGILDDVQSKTENNFVVETDLLHEIQNDKAYDEKLSPKNLCIKSTQNTPSRVIDNEFSNSEFSAVSKEPSDYTKDLFNLSPQTVEVQSDLIIDTDKLDIDLLKLEMEKLLAEKENFIKENDMLKLKTETLTGEVKKLKLTNKQIEKNCEDLENTKIVHKTELIERDSKLHKLQNKIHKLEDEIISVQSERILYEGQKCEMEKIINQNMAKIRDFELTSAEFERMNLELRKNLNAKCLELESIEMHKYENEIQNLKSYIENLEHFIKNIQTENEDLKNQLHNQSQNLKDDLDDMTKKLIQQEKVTDTLEKDTKTLTEHIGQLSEVKSESIVTTKLDSADKSKSSSETLFEDTKDCSSIFTNASYFDEMEVSLIQDSLLLNEITGNESYVEDDKTSCNATMLENRILELEDSNKDLEVIKTDLSSTLTAGEENLSNNDIINKLCEITNAKMLLEDKNAKLAMELQLKIQESDEIKNDVQGLRLGIERLEETIHLLTTENMDMSSKLTIEKDRAKEIEAQYQEQIEDLHRRISKIDEVKMNLQNQLRISQENLINLQDTSLPNIEGEAREKIIMYQEKIDLLTMENIELSTNLMDRIDELDKLKEDQSLLHNDKCSDIDTVQELRVQLENLTRENTELSKNLMEKIEESDSLKHAYELLEKNLATPVKDLFPELKNENDICLTSTEAESHAWPATSLQKNEQFEAASQTEHCEESQSNIEDLKFSLAKLREENISLLNKVEALQQESIALKSELLTNGNGLKEELKIAKQCITKEIGFLKPELKISTLLTKTVGELLGDFIKIIMTKEQEIITKVKEDFEQEKQNLEDQKSQSADAVRRTTVWANELEADIEKLQTEISQQEKVNVTLKCEIDRLENDLKESNHEKQLLKEKIGVLENDFMSLQTELSKQSNSNNKQDEEVNAIQERERIALAAAKNREIELQNSMKSVKDQLNQKIVELTYALEQQKTKNLDLKSTLEGLQATESQLKSIIDLKSTELMKLQQCVATLEMENAQMIVEHNQLNEENENKTKHIEEITSILKIKCDEMSEYKTKLESIVPEYEIYKEQIKERKQYAEKCKHEYELFKEKVEEELNLLNDKLCDEKSKNGSLLNQLSDLNDKNKLLASEIEEQKERCEELENTNEKLNKKVRNSTSNLKVEAQIEDLKDQNEMLRNNAEGASNRITELLEVKNSITKDFAALQEKYKILLEEKKELEQVVASSNSKLASSDLQLSEICNQLESQICEKNKISLELEATKVIISQKDEDLTIAQQEIERLNLANNELDQEAEELAQEIQERLAEAEKLRNELFESQNNLKSISNNVTDKMKLKVEGRDRKSFQDMAEVEVLIQQNKELCKELETLSVTNDFLRKENVELKARVAELESQSCNNSRSGLLEVANSSFNALPISQLPSLSKKVRELELEIVSKNGKIATLELQIQSENFPYQKKCRDLEENLSAFKHKNAILKEEVKNLQKTMRSVSAIECEACRKRQSNRRDQFTQCLPEHKTYLSGTSSGFVDEYAKVVKLEKENKLMRDLCRSRTREIKRLEKEISQQELIISEKSIVQVSLQKKLSEYEMILPEKFRVQTTSPIEEIKNNSSDKNIRSLTNRNKSPLEENVKRALKENLSSNILDDASAVKSNHISSIWTHYP</sequence>
<evidence type="ECO:0000256" key="2">
    <source>
        <dbReference type="ARBA" id="ARBA00022741"/>
    </source>
</evidence>
<evidence type="ECO:0000256" key="3">
    <source>
        <dbReference type="ARBA" id="ARBA00022840"/>
    </source>
</evidence>
<dbReference type="GO" id="GO:0007018">
    <property type="term" value="P:microtubule-based movement"/>
    <property type="evidence" value="ECO:0007669"/>
    <property type="project" value="InterPro"/>
</dbReference>
<gene>
    <name evidence="12" type="primary">LOC107223770</name>
</gene>
<dbReference type="SUPFAM" id="SSF52540">
    <property type="entry name" value="P-loop containing nucleoside triphosphate hydrolases"/>
    <property type="match status" value="1"/>
</dbReference>
<feature type="binding site" evidence="7">
    <location>
        <begin position="88"/>
        <end position="95"/>
    </location>
    <ligand>
        <name>ATP</name>
        <dbReference type="ChEBI" id="CHEBI:30616"/>
    </ligand>
</feature>
<keyword evidence="6" id="KW-0206">Cytoskeleton</keyword>
<evidence type="ECO:0000313" key="11">
    <source>
        <dbReference type="Proteomes" id="UP000829291"/>
    </source>
</evidence>
<comment type="similarity">
    <text evidence="7">Belongs to the TRAFAC class myosin-kinesin ATPase superfamily. Kinesin family.</text>
</comment>
<dbReference type="SUPFAM" id="SSF46966">
    <property type="entry name" value="Spectrin repeat"/>
    <property type="match status" value="1"/>
</dbReference>
<dbReference type="PANTHER" id="PTHR47968">
    <property type="entry name" value="CENTROMERE PROTEIN E"/>
    <property type="match status" value="1"/>
</dbReference>
<feature type="coiled-coil region" evidence="8">
    <location>
        <begin position="340"/>
        <end position="386"/>
    </location>
</feature>
<evidence type="ECO:0000256" key="9">
    <source>
        <dbReference type="SAM" id="MobiDB-lite"/>
    </source>
</evidence>
<comment type="subcellular location">
    <subcellularLocation>
        <location evidence="1">Cytoplasm</location>
        <location evidence="1">Cytoskeleton</location>
    </subcellularLocation>
</comment>
<feature type="coiled-coil region" evidence="8">
    <location>
        <begin position="1792"/>
        <end position="1886"/>
    </location>
</feature>
<evidence type="ECO:0000256" key="8">
    <source>
        <dbReference type="SAM" id="Coils"/>
    </source>
</evidence>
<evidence type="ECO:0000313" key="12">
    <source>
        <dbReference type="RefSeq" id="XP_015519054.2"/>
    </source>
</evidence>
<dbReference type="InterPro" id="IPR027640">
    <property type="entry name" value="Kinesin-like_fam"/>
</dbReference>
<dbReference type="OrthoDB" id="21525at2759"/>
<dbReference type="GO" id="GO:0000278">
    <property type="term" value="P:mitotic cell cycle"/>
    <property type="evidence" value="ECO:0007669"/>
    <property type="project" value="TreeGrafter"/>
</dbReference>
<dbReference type="SMART" id="SM00129">
    <property type="entry name" value="KISc"/>
    <property type="match status" value="1"/>
</dbReference>
<dbReference type="GO" id="GO:0008017">
    <property type="term" value="F:microtubule binding"/>
    <property type="evidence" value="ECO:0007669"/>
    <property type="project" value="InterPro"/>
</dbReference>
<protein>
    <submittedName>
        <fullName evidence="12">Centromere-associated protein E isoform X1</fullName>
    </submittedName>
</protein>
<proteinExistence type="inferred from homology"/>
<name>A0A6J0BXQ9_NEOLC</name>
<keyword evidence="6" id="KW-0963">Cytoplasm</keyword>
<dbReference type="KEGG" id="nlo:107223770"/>
<feature type="coiled-coil region" evidence="8">
    <location>
        <begin position="605"/>
        <end position="677"/>
    </location>
</feature>
<dbReference type="PANTHER" id="PTHR47968:SF75">
    <property type="entry name" value="CENTROMERE-ASSOCIATED PROTEIN E"/>
    <property type="match status" value="1"/>
</dbReference>
<keyword evidence="4 8" id="KW-0175">Coiled coil</keyword>
<feature type="coiled-coil region" evidence="8">
    <location>
        <begin position="2279"/>
        <end position="2345"/>
    </location>
</feature>
<keyword evidence="2 7" id="KW-0547">Nucleotide-binding</keyword>
<dbReference type="RefSeq" id="XP_015519054.2">
    <property type="nucleotide sequence ID" value="XM_015663568.2"/>
</dbReference>
<dbReference type="InterPro" id="IPR027417">
    <property type="entry name" value="P-loop_NTPase"/>
</dbReference>
<reference evidence="12" key="1">
    <citation type="submission" date="2025-08" db="UniProtKB">
        <authorList>
            <consortium name="RefSeq"/>
        </authorList>
    </citation>
    <scope>IDENTIFICATION</scope>
    <source>
        <tissue evidence="12">Thorax and Abdomen</tissue>
    </source>
</reference>
<dbReference type="PROSITE" id="PS50067">
    <property type="entry name" value="KINESIN_MOTOR_2"/>
    <property type="match status" value="1"/>
</dbReference>
<dbReference type="GeneID" id="107223770"/>
<feature type="region of interest" description="Disordered" evidence="9">
    <location>
        <begin position="533"/>
        <end position="562"/>
    </location>
</feature>
<evidence type="ECO:0000256" key="7">
    <source>
        <dbReference type="PROSITE-ProRule" id="PRU00283"/>
    </source>
</evidence>
<dbReference type="Pfam" id="PF00225">
    <property type="entry name" value="Kinesin"/>
    <property type="match status" value="1"/>
</dbReference>
<feature type="coiled-coil region" evidence="8">
    <location>
        <begin position="1940"/>
        <end position="2085"/>
    </location>
</feature>
<evidence type="ECO:0000256" key="6">
    <source>
        <dbReference type="ARBA" id="ARBA00023212"/>
    </source>
</evidence>
<feature type="coiled-coil region" evidence="8">
    <location>
        <begin position="714"/>
        <end position="785"/>
    </location>
</feature>
<dbReference type="InParanoid" id="A0A6J0BXQ9"/>
<dbReference type="GO" id="GO:0003777">
    <property type="term" value="F:microtubule motor activity"/>
    <property type="evidence" value="ECO:0007669"/>
    <property type="project" value="InterPro"/>
</dbReference>
<dbReference type="Gene3D" id="3.40.850.10">
    <property type="entry name" value="Kinesin motor domain"/>
    <property type="match status" value="1"/>
</dbReference>
<feature type="coiled-coil region" evidence="8">
    <location>
        <begin position="1572"/>
        <end position="1613"/>
    </location>
</feature>
<feature type="coiled-coil region" evidence="8">
    <location>
        <begin position="1481"/>
        <end position="1522"/>
    </location>
</feature>
<keyword evidence="5 7" id="KW-0505">Motor protein</keyword>
<keyword evidence="11" id="KW-1185">Reference proteome</keyword>
<keyword evidence="3 7" id="KW-0067">ATP-binding</keyword>
<dbReference type="InterPro" id="IPR001752">
    <property type="entry name" value="Kinesin_motor_dom"/>
</dbReference>
<dbReference type="PROSITE" id="PS00411">
    <property type="entry name" value="KINESIN_MOTOR_1"/>
    <property type="match status" value="1"/>
</dbReference>
<dbReference type="GO" id="GO:0005874">
    <property type="term" value="C:microtubule"/>
    <property type="evidence" value="ECO:0007669"/>
    <property type="project" value="TreeGrafter"/>
</dbReference>
<evidence type="ECO:0000259" key="10">
    <source>
        <dbReference type="PROSITE" id="PS50067"/>
    </source>
</evidence>
<dbReference type="GO" id="GO:0005524">
    <property type="term" value="F:ATP binding"/>
    <property type="evidence" value="ECO:0007669"/>
    <property type="project" value="UniProtKB-UniRule"/>
</dbReference>
<dbReference type="Proteomes" id="UP000829291">
    <property type="component" value="Chromosome 1"/>
</dbReference>